<feature type="transmembrane region" description="Helical" evidence="7">
    <location>
        <begin position="414"/>
        <end position="434"/>
    </location>
</feature>
<feature type="compositionally biased region" description="Low complexity" evidence="6">
    <location>
        <begin position="222"/>
        <end position="233"/>
    </location>
</feature>
<feature type="transmembrane region" description="Helical" evidence="7">
    <location>
        <begin position="316"/>
        <end position="336"/>
    </location>
</feature>
<keyword evidence="4 7" id="KW-1133">Transmembrane helix</keyword>
<evidence type="ECO:0000313" key="9">
    <source>
        <dbReference type="EMBL" id="SDQ16813.1"/>
    </source>
</evidence>
<dbReference type="Proteomes" id="UP000199301">
    <property type="component" value="Unassembled WGS sequence"/>
</dbReference>
<sequence>MLTALGFAAIIAILLLLITSRVAAVAALIGVPVVAALLAGSSPTEIGEMISAGIDDIVGVVAMFVFAILFFGVLRDAGMFDPIVRRVLQYAGSNPVTIAVGTALLALVCHLDGAGATTFVITLSALLPLYDAMGMSRLVLATVTGLAAGAVNMVPWSGPTARASSVVNVEANALWTPLLPAQLTGVAAVLGVAAWLGRRERRRLAASAESPPRLTRGDRLRAATASDTAADPAVIGADDGAGPARDESAAMTVSSDVRLIRPRLFWVNLVLAAVTVGTLISGIAQPAAVFMVALVLALVVNYPGMRRQNARIDAHAQSAVLMATTLLAAGAFLGIMEETGMIRAMATALAEGVPPQLGPLLPLLVGVFAVPMSFLFGPDPYYFGVLPVLIGVGEQFGVAPQDLAQASILGEETLGFPLTPMTGSFFLLVGLARVDIGRHIRHMAPWAWGISLLTLVVAVATGVVPVWAG</sequence>
<dbReference type="STRING" id="995062.SAMN04489718_0581"/>
<feature type="transmembrane region" description="Helical" evidence="7">
    <location>
        <begin position="381"/>
        <end position="399"/>
    </location>
</feature>
<gene>
    <name evidence="9" type="ORF">SAMN04489718_0581</name>
</gene>
<dbReference type="GO" id="GO:0005886">
    <property type="term" value="C:plasma membrane"/>
    <property type="evidence" value="ECO:0007669"/>
    <property type="project" value="TreeGrafter"/>
</dbReference>
<dbReference type="EMBL" id="FNKO01000001">
    <property type="protein sequence ID" value="SDQ16813.1"/>
    <property type="molecule type" value="Genomic_DNA"/>
</dbReference>
<feature type="transmembrane region" description="Helical" evidence="7">
    <location>
        <begin position="57"/>
        <end position="75"/>
    </location>
</feature>
<feature type="region of interest" description="Disordered" evidence="6">
    <location>
        <begin position="206"/>
        <end position="247"/>
    </location>
</feature>
<evidence type="ECO:0000256" key="6">
    <source>
        <dbReference type="SAM" id="MobiDB-lite"/>
    </source>
</evidence>
<feature type="transmembrane region" description="Helical" evidence="7">
    <location>
        <begin position="446"/>
        <end position="468"/>
    </location>
</feature>
<feature type="transmembrane region" description="Helical" evidence="7">
    <location>
        <begin position="114"/>
        <end position="131"/>
    </location>
</feature>
<dbReference type="PANTHER" id="PTHR30354:SF26">
    <property type="entry name" value="TRANSPORTER, PUTATIVE-RELATED"/>
    <property type="match status" value="1"/>
</dbReference>
<reference evidence="10" key="1">
    <citation type="submission" date="2016-10" db="EMBL/GenBank/DDBJ databases">
        <authorList>
            <person name="Varghese N."/>
            <person name="Submissions S."/>
        </authorList>
    </citation>
    <scope>NUCLEOTIDE SEQUENCE [LARGE SCALE GENOMIC DNA]</scope>
    <source>
        <strain evidence="10">DSM 45459</strain>
    </source>
</reference>
<keyword evidence="2" id="KW-0813">Transport</keyword>
<feature type="transmembrane region" description="Helical" evidence="7">
    <location>
        <begin position="178"/>
        <end position="197"/>
    </location>
</feature>
<comment type="subcellular location">
    <subcellularLocation>
        <location evidence="1">Membrane</location>
        <topology evidence="1">Multi-pass membrane protein</topology>
    </subcellularLocation>
</comment>
<keyword evidence="3 7" id="KW-0812">Transmembrane</keyword>
<feature type="transmembrane region" description="Helical" evidence="7">
    <location>
        <begin position="138"/>
        <end position="158"/>
    </location>
</feature>
<evidence type="ECO:0000256" key="4">
    <source>
        <dbReference type="ARBA" id="ARBA00022989"/>
    </source>
</evidence>
<dbReference type="RefSeq" id="WP_017975521.1">
    <property type="nucleotide sequence ID" value="NZ_FNKO01000001.1"/>
</dbReference>
<dbReference type="PANTHER" id="PTHR30354">
    <property type="entry name" value="GNT FAMILY GLUCONATE TRANSPORTER"/>
    <property type="match status" value="1"/>
</dbReference>
<evidence type="ECO:0000256" key="7">
    <source>
        <dbReference type="SAM" id="Phobius"/>
    </source>
</evidence>
<proteinExistence type="predicted"/>
<dbReference type="InterPro" id="IPR014738">
    <property type="entry name" value="Citrate_transporter"/>
</dbReference>
<evidence type="ECO:0000256" key="2">
    <source>
        <dbReference type="ARBA" id="ARBA00022448"/>
    </source>
</evidence>
<feature type="transmembrane region" description="Helical" evidence="7">
    <location>
        <begin position="356"/>
        <end position="376"/>
    </location>
</feature>
<dbReference type="Pfam" id="PF03600">
    <property type="entry name" value="CitMHS"/>
    <property type="match status" value="1"/>
</dbReference>
<dbReference type="InterPro" id="IPR004680">
    <property type="entry name" value="Cit_transptr-like_dom"/>
</dbReference>
<keyword evidence="10" id="KW-1185">Reference proteome</keyword>
<feature type="transmembrane region" description="Helical" evidence="7">
    <location>
        <begin position="264"/>
        <end position="281"/>
    </location>
</feature>
<evidence type="ECO:0000256" key="1">
    <source>
        <dbReference type="ARBA" id="ARBA00004141"/>
    </source>
</evidence>
<feature type="transmembrane region" description="Helical" evidence="7">
    <location>
        <begin position="87"/>
        <end position="108"/>
    </location>
</feature>
<evidence type="ECO:0000256" key="3">
    <source>
        <dbReference type="ARBA" id="ARBA00022692"/>
    </source>
</evidence>
<name>A0A1H0YNT1_9ACTN</name>
<evidence type="ECO:0000259" key="8">
    <source>
        <dbReference type="Pfam" id="PF03600"/>
    </source>
</evidence>
<dbReference type="GO" id="GO:0015128">
    <property type="term" value="F:gluconate transmembrane transporter activity"/>
    <property type="evidence" value="ECO:0007669"/>
    <property type="project" value="InterPro"/>
</dbReference>
<organism evidence="9 10">
    <name type="scientific">Actinopolyspora saharensis</name>
    <dbReference type="NCBI Taxonomy" id="995062"/>
    <lineage>
        <taxon>Bacteria</taxon>
        <taxon>Bacillati</taxon>
        <taxon>Actinomycetota</taxon>
        <taxon>Actinomycetes</taxon>
        <taxon>Actinopolysporales</taxon>
        <taxon>Actinopolysporaceae</taxon>
        <taxon>Actinopolyspora</taxon>
    </lineage>
</organism>
<evidence type="ECO:0000256" key="5">
    <source>
        <dbReference type="ARBA" id="ARBA00023136"/>
    </source>
</evidence>
<dbReference type="OrthoDB" id="5329450at2"/>
<dbReference type="AlphaFoldDB" id="A0A1H0YNT1"/>
<accession>A0A1H0YNT1</accession>
<dbReference type="NCBIfam" id="TIGR00784">
    <property type="entry name" value="citMHS"/>
    <property type="match status" value="1"/>
</dbReference>
<dbReference type="GO" id="GO:0015137">
    <property type="term" value="F:citrate transmembrane transporter activity"/>
    <property type="evidence" value="ECO:0007669"/>
    <property type="project" value="InterPro"/>
</dbReference>
<dbReference type="InterPro" id="IPR003474">
    <property type="entry name" value="Glcn_transporter"/>
</dbReference>
<feature type="transmembrane region" description="Helical" evidence="7">
    <location>
        <begin position="287"/>
        <end position="304"/>
    </location>
</feature>
<evidence type="ECO:0000313" key="10">
    <source>
        <dbReference type="Proteomes" id="UP000199301"/>
    </source>
</evidence>
<feature type="domain" description="Citrate transporter-like" evidence="8">
    <location>
        <begin position="15"/>
        <end position="410"/>
    </location>
</feature>
<keyword evidence="5 7" id="KW-0472">Membrane</keyword>
<protein>
    <submittedName>
        <fullName evidence="9">Citrate-Mg2+:H+ or citrate-Ca2+:H+ symporter, CitMHS family</fullName>
    </submittedName>
</protein>